<reference evidence="3 4" key="1">
    <citation type="submission" date="2020-10" db="EMBL/GenBank/DDBJ databases">
        <title>Connecting structure to function with the recovery of over 1000 high-quality activated sludge metagenome-assembled genomes encoding full-length rRNA genes using long-read sequencing.</title>
        <authorList>
            <person name="Singleton C.M."/>
            <person name="Petriglieri F."/>
            <person name="Kristensen J.M."/>
            <person name="Kirkegaard R.H."/>
            <person name="Michaelsen T.Y."/>
            <person name="Andersen M.H."/>
            <person name="Karst S.M."/>
            <person name="Dueholm M.S."/>
            <person name="Nielsen P.H."/>
            <person name="Albertsen M."/>
        </authorList>
    </citation>
    <scope>NUCLEOTIDE SEQUENCE [LARGE SCALE GENOMIC DNA]</scope>
    <source>
        <strain evidence="3">EsbW_18-Q3-R4-48_BATAC.285</strain>
    </source>
</reference>
<dbReference type="GO" id="GO:0006465">
    <property type="term" value="P:signal peptide processing"/>
    <property type="evidence" value="ECO:0007669"/>
    <property type="project" value="InterPro"/>
</dbReference>
<evidence type="ECO:0000313" key="3">
    <source>
        <dbReference type="EMBL" id="MBK7675436.1"/>
    </source>
</evidence>
<keyword evidence="1" id="KW-0472">Membrane</keyword>
<feature type="transmembrane region" description="Helical" evidence="1">
    <location>
        <begin position="12"/>
        <end position="31"/>
    </location>
</feature>
<proteinExistence type="predicted"/>
<dbReference type="GO" id="GO:0004252">
    <property type="term" value="F:serine-type endopeptidase activity"/>
    <property type="evidence" value="ECO:0007669"/>
    <property type="project" value="InterPro"/>
</dbReference>
<name>A0A935Q0S7_9PROT</name>
<keyword evidence="1" id="KW-1133">Transmembrane helix</keyword>
<dbReference type="Gene3D" id="2.10.109.10">
    <property type="entry name" value="Umud Fragment, subunit A"/>
    <property type="match status" value="1"/>
</dbReference>
<dbReference type="InterPro" id="IPR036286">
    <property type="entry name" value="LexA/Signal_pep-like_sf"/>
</dbReference>
<dbReference type="CDD" id="cd06462">
    <property type="entry name" value="Peptidase_S24_S26"/>
    <property type="match status" value="1"/>
</dbReference>
<dbReference type="Proteomes" id="UP000697998">
    <property type="component" value="Unassembled WGS sequence"/>
</dbReference>
<comment type="caution">
    <text evidence="3">The sequence shown here is derived from an EMBL/GenBank/DDBJ whole genome shotgun (WGS) entry which is preliminary data.</text>
</comment>
<dbReference type="SUPFAM" id="SSF51306">
    <property type="entry name" value="LexA/Signal peptidase"/>
    <property type="match status" value="1"/>
</dbReference>
<accession>A0A935Q0S7</accession>
<dbReference type="Pfam" id="PF10502">
    <property type="entry name" value="Peptidase_S26"/>
    <property type="match status" value="1"/>
</dbReference>
<evidence type="ECO:0000259" key="2">
    <source>
        <dbReference type="Pfam" id="PF10502"/>
    </source>
</evidence>
<keyword evidence="1" id="KW-0812">Transmembrane</keyword>
<evidence type="ECO:0000256" key="1">
    <source>
        <dbReference type="SAM" id="Phobius"/>
    </source>
</evidence>
<organism evidence="3 4">
    <name type="scientific">Candidatus Accumulibacter proximus</name>
    <dbReference type="NCBI Taxonomy" id="2954385"/>
    <lineage>
        <taxon>Bacteria</taxon>
        <taxon>Pseudomonadati</taxon>
        <taxon>Pseudomonadota</taxon>
        <taxon>Betaproteobacteria</taxon>
        <taxon>Candidatus Accumulibacter</taxon>
    </lineage>
</organism>
<dbReference type="AlphaFoldDB" id="A0A935Q0S7"/>
<feature type="domain" description="Peptidase S26" evidence="2">
    <location>
        <begin position="12"/>
        <end position="158"/>
    </location>
</feature>
<evidence type="ECO:0000313" key="4">
    <source>
        <dbReference type="Proteomes" id="UP000697998"/>
    </source>
</evidence>
<gene>
    <name evidence="3" type="ORF">IPJ27_12150</name>
</gene>
<sequence>MHIRLFNLSGRWFPVVLWVMAAHLAFGRAYLVALNLTESLPGTIFLVEKGVTPARGELVAFRWEANWPYPHGSIFVKKLIGLPGSVVTANGRDFFVDGNSVGRAKERARTGEPLDIGLIGTIPEGHYYVAGSHPDSLDSRYRLTGWIGRNQIIGKAHRIF</sequence>
<dbReference type="InterPro" id="IPR019533">
    <property type="entry name" value="Peptidase_S26"/>
</dbReference>
<protein>
    <submittedName>
        <fullName evidence="3">S26 family signal peptidase</fullName>
    </submittedName>
</protein>
<dbReference type="EMBL" id="JADJMH010000011">
    <property type="protein sequence ID" value="MBK7675436.1"/>
    <property type="molecule type" value="Genomic_DNA"/>
</dbReference>